<reference evidence="4 5" key="1">
    <citation type="submission" date="2024-10" db="EMBL/GenBank/DDBJ databases">
        <title>Updated reference genomes for cyclostephanoid diatoms.</title>
        <authorList>
            <person name="Roberts W.R."/>
            <person name="Alverson A.J."/>
        </authorList>
    </citation>
    <scope>NUCLEOTIDE SEQUENCE [LARGE SCALE GENOMIC DNA]</scope>
    <source>
        <strain evidence="4 5">AJA228-03</strain>
    </source>
</reference>
<protein>
    <recommendedName>
        <fullName evidence="3">Glycosyl hydrolase family 81 N-terminal domain-containing protein</fullName>
    </recommendedName>
</protein>
<keyword evidence="2" id="KW-0812">Transmembrane</keyword>
<sequence>MKWYGGTSPYDGAIGDGRDDDGTGGDPYSTPNHMHRAESVGGDTAQTNETEPLLGERLLLSGTDDVECVERQRRPDGGGAEDMVGPKSLFPSPILLPGCDVSTIAEVRSVDAASSSSSFPATPAATTSTVAGRRAIPTPPTTIGRKSSVSGGGGGSSSPWKLLVGSDPRMGYTVIANSELELDTLAYSRDHDDSTLFTSDDFVRRLSTKSLLLCIGLAVGVGLCSIAAIVYNVELSNKTGDDASSSSLLEGTWFGVPYAKITRESFGDPISGIMDVSLFHPSLLHGGRVLVGSNSSRGLANDPRPFLRVPFPTGAFWTNLIVLPVSEIGSSSTRDQKQYSYPIVAYPYSFQWSSLGKLQVSYSASRRVVRAKTINDEFAPDVTIGSVEAINARHVVKFDSLSVTLRFYSGDSIQRSWETYIVQGSPYVTAVYSGLSPELRALSDFNDIMCPPTHQEGDVLPQQQHKDEEGPNERWRELEISASSSSTSTATAGKMMGICDVATDSSNQKKVVTGVQFVVTTKEGLTWLVFTSEPITFEFDPDTMRLISSRGRYSGVIRLALVPPALDSDGSTEPSLDIGYLQSSSGVKRLIYHAGTYPIGGVVSWDFRSGMRNPLASSTSPGISSDKAHSRRAMEQNMTRYRMTTDSPKDNNIGTITFSFDTNHMTASSPSSDVPLLMLALPHHAASISSAEALLLLYECTAISALDQSIRDLILKTVESDLKVNIPDLSGGAYSFGKQIARLAQLAHIAEVVDAANMIEIDEEVNRIKNDTDNDLNRKAPSETGSLTSLRAFALLEKYLTVWLGGDSNERLVYDVQLGGILSRMDTSYLPPQF</sequence>
<feature type="transmembrane region" description="Helical" evidence="2">
    <location>
        <begin position="211"/>
        <end position="231"/>
    </location>
</feature>
<dbReference type="InterPro" id="IPR005200">
    <property type="entry name" value="Endo-beta-glucanase"/>
</dbReference>
<feature type="domain" description="Glycosyl hydrolase family 81 N-terminal" evidence="3">
    <location>
        <begin position="309"/>
        <end position="448"/>
    </location>
</feature>
<evidence type="ECO:0000313" key="4">
    <source>
        <dbReference type="EMBL" id="KAL3810076.1"/>
    </source>
</evidence>
<accession>A0ABD3RE77</accession>
<comment type="caution">
    <text evidence="4">The sequence shown here is derived from an EMBL/GenBank/DDBJ whole genome shotgun (WGS) entry which is preliminary data.</text>
</comment>
<evidence type="ECO:0000259" key="3">
    <source>
        <dbReference type="Pfam" id="PF03639"/>
    </source>
</evidence>
<name>A0ABD3RE77_9STRA</name>
<feature type="region of interest" description="Disordered" evidence="1">
    <location>
        <begin position="453"/>
        <end position="474"/>
    </location>
</feature>
<dbReference type="PANTHER" id="PTHR31983">
    <property type="entry name" value="ENDO-1,3(4)-BETA-GLUCANASE 1"/>
    <property type="match status" value="1"/>
</dbReference>
<proteinExistence type="predicted"/>
<feature type="region of interest" description="Disordered" evidence="1">
    <location>
        <begin position="1"/>
        <end position="52"/>
    </location>
</feature>
<keyword evidence="5" id="KW-1185">Reference proteome</keyword>
<gene>
    <name evidence="4" type="ORF">ACHAXA_011809</name>
</gene>
<dbReference type="Gene3D" id="2.70.98.30">
    <property type="entry name" value="Golgi alpha-mannosidase II, domain 4"/>
    <property type="match status" value="1"/>
</dbReference>
<keyword evidence="2" id="KW-0472">Membrane</keyword>
<organism evidence="4 5">
    <name type="scientific">Cyclostephanos tholiformis</name>
    <dbReference type="NCBI Taxonomy" id="382380"/>
    <lineage>
        <taxon>Eukaryota</taxon>
        <taxon>Sar</taxon>
        <taxon>Stramenopiles</taxon>
        <taxon>Ochrophyta</taxon>
        <taxon>Bacillariophyta</taxon>
        <taxon>Coscinodiscophyceae</taxon>
        <taxon>Thalassiosirophycidae</taxon>
        <taxon>Stephanodiscales</taxon>
        <taxon>Stephanodiscaceae</taxon>
        <taxon>Cyclostephanos</taxon>
    </lineage>
</organism>
<evidence type="ECO:0000256" key="1">
    <source>
        <dbReference type="SAM" id="MobiDB-lite"/>
    </source>
</evidence>
<dbReference type="InterPro" id="IPR040451">
    <property type="entry name" value="GH81_N"/>
</dbReference>
<dbReference type="Proteomes" id="UP001530377">
    <property type="component" value="Unassembled WGS sequence"/>
</dbReference>
<keyword evidence="2" id="KW-1133">Transmembrane helix</keyword>
<dbReference type="PANTHER" id="PTHR31983:SF0">
    <property type="entry name" value="GLUCAN ENDO-1,3-BETA-D-GLUCOSIDASE 2"/>
    <property type="match status" value="1"/>
</dbReference>
<feature type="region of interest" description="Disordered" evidence="1">
    <location>
        <begin position="114"/>
        <end position="159"/>
    </location>
</feature>
<dbReference type="Pfam" id="PF03639">
    <property type="entry name" value="Glyco_hydro_81"/>
    <property type="match status" value="1"/>
</dbReference>
<feature type="compositionally biased region" description="Low complexity" evidence="1">
    <location>
        <begin position="114"/>
        <end position="131"/>
    </location>
</feature>
<evidence type="ECO:0000256" key="2">
    <source>
        <dbReference type="SAM" id="Phobius"/>
    </source>
</evidence>
<dbReference type="AlphaFoldDB" id="A0ABD3RE77"/>
<feature type="compositionally biased region" description="Basic and acidic residues" evidence="1">
    <location>
        <begin position="464"/>
        <end position="474"/>
    </location>
</feature>
<dbReference type="EMBL" id="JALLPB020000354">
    <property type="protein sequence ID" value="KAL3810076.1"/>
    <property type="molecule type" value="Genomic_DNA"/>
</dbReference>
<evidence type="ECO:0000313" key="5">
    <source>
        <dbReference type="Proteomes" id="UP001530377"/>
    </source>
</evidence>